<dbReference type="Pfam" id="PF00126">
    <property type="entry name" value="HTH_1"/>
    <property type="match status" value="1"/>
</dbReference>
<dbReference type="GO" id="GO:0003700">
    <property type="term" value="F:DNA-binding transcription factor activity"/>
    <property type="evidence" value="ECO:0007669"/>
    <property type="project" value="InterPro"/>
</dbReference>
<comment type="similarity">
    <text evidence="1">Belongs to the LysR transcriptional regulatory family.</text>
</comment>
<dbReference type="GO" id="GO:0043565">
    <property type="term" value="F:sequence-specific DNA binding"/>
    <property type="evidence" value="ECO:0007669"/>
    <property type="project" value="TreeGrafter"/>
</dbReference>
<dbReference type="InterPro" id="IPR005119">
    <property type="entry name" value="LysR_subst-bd"/>
</dbReference>
<comment type="caution">
    <text evidence="6">The sequence shown here is derived from an EMBL/GenBank/DDBJ whole genome shotgun (WGS) entry which is preliminary data.</text>
</comment>
<gene>
    <name evidence="6" type="primary">gcvA_8</name>
    <name evidence="6" type="ORF">SDC9_110038</name>
</gene>
<name>A0A645BDM7_9ZZZZ</name>
<evidence type="ECO:0000256" key="2">
    <source>
        <dbReference type="ARBA" id="ARBA00023015"/>
    </source>
</evidence>
<reference evidence="6" key="1">
    <citation type="submission" date="2019-08" db="EMBL/GenBank/DDBJ databases">
        <authorList>
            <person name="Kucharzyk K."/>
            <person name="Murdoch R.W."/>
            <person name="Higgins S."/>
            <person name="Loffler F."/>
        </authorList>
    </citation>
    <scope>NUCLEOTIDE SEQUENCE</scope>
</reference>
<dbReference type="SUPFAM" id="SSF46785">
    <property type="entry name" value="Winged helix' DNA-binding domain"/>
    <property type="match status" value="1"/>
</dbReference>
<dbReference type="Gene3D" id="1.10.10.10">
    <property type="entry name" value="Winged helix-like DNA-binding domain superfamily/Winged helix DNA-binding domain"/>
    <property type="match status" value="1"/>
</dbReference>
<dbReference type="GO" id="GO:0006351">
    <property type="term" value="P:DNA-templated transcription"/>
    <property type="evidence" value="ECO:0007669"/>
    <property type="project" value="TreeGrafter"/>
</dbReference>
<proteinExistence type="inferred from homology"/>
<evidence type="ECO:0000256" key="1">
    <source>
        <dbReference type="ARBA" id="ARBA00009437"/>
    </source>
</evidence>
<keyword evidence="3" id="KW-0238">DNA-binding</keyword>
<protein>
    <submittedName>
        <fullName evidence="6">Glycine cleavage system transcriptional activator</fullName>
    </submittedName>
</protein>
<evidence type="ECO:0000256" key="3">
    <source>
        <dbReference type="ARBA" id="ARBA00023125"/>
    </source>
</evidence>
<dbReference type="InterPro" id="IPR058163">
    <property type="entry name" value="LysR-type_TF_proteobact-type"/>
</dbReference>
<sequence length="312" mass="34612">MSKPLSRIPSLDLIRSFVAVGRRMSITQASQDLFVTQSAVSRQIRSLEEAIGTALLVRGHRSIQFTAAGERLFQSADSSLRQLQDVLKTLDAQQQRKTVTITASIGFTALWLLPRLIRFQQLHPDVDVRVAADTKILSVNTPGIDLAIRYCAQRDAPKGAVQLFGESLVPVAHPSLKVPPLNTARQLARQVLLEFDLPGRPWLHWHGWCDAHGIALPRNQRMLHYNQYDQLIQAAMAGQGIAIGRHELIAPMLQDGRLQAVGAPNGALSPFSYWLVNFAEARDRNVGDDAFADALEWFIGWIRDEAAQCSGQ</sequence>
<dbReference type="FunFam" id="1.10.10.10:FF:000001">
    <property type="entry name" value="LysR family transcriptional regulator"/>
    <property type="match status" value="1"/>
</dbReference>
<dbReference type="InterPro" id="IPR036388">
    <property type="entry name" value="WH-like_DNA-bd_sf"/>
</dbReference>
<dbReference type="Gene3D" id="3.40.190.10">
    <property type="entry name" value="Periplasmic binding protein-like II"/>
    <property type="match status" value="2"/>
</dbReference>
<evidence type="ECO:0000313" key="6">
    <source>
        <dbReference type="EMBL" id="MPM63158.1"/>
    </source>
</evidence>
<dbReference type="PROSITE" id="PS50931">
    <property type="entry name" value="HTH_LYSR"/>
    <property type="match status" value="1"/>
</dbReference>
<organism evidence="6">
    <name type="scientific">bioreactor metagenome</name>
    <dbReference type="NCBI Taxonomy" id="1076179"/>
    <lineage>
        <taxon>unclassified sequences</taxon>
        <taxon>metagenomes</taxon>
        <taxon>ecological metagenomes</taxon>
    </lineage>
</organism>
<evidence type="ECO:0000256" key="4">
    <source>
        <dbReference type="ARBA" id="ARBA00023163"/>
    </source>
</evidence>
<dbReference type="AlphaFoldDB" id="A0A645BDM7"/>
<dbReference type="PRINTS" id="PR00039">
    <property type="entry name" value="HTHLYSR"/>
</dbReference>
<keyword evidence="2" id="KW-0805">Transcription regulation</keyword>
<dbReference type="Pfam" id="PF03466">
    <property type="entry name" value="LysR_substrate"/>
    <property type="match status" value="1"/>
</dbReference>
<dbReference type="SUPFAM" id="SSF53850">
    <property type="entry name" value="Periplasmic binding protein-like II"/>
    <property type="match status" value="1"/>
</dbReference>
<keyword evidence="4" id="KW-0804">Transcription</keyword>
<dbReference type="EMBL" id="VSSQ01019253">
    <property type="protein sequence ID" value="MPM63158.1"/>
    <property type="molecule type" value="Genomic_DNA"/>
</dbReference>
<dbReference type="InterPro" id="IPR036390">
    <property type="entry name" value="WH_DNA-bd_sf"/>
</dbReference>
<feature type="domain" description="HTH lysR-type" evidence="5">
    <location>
        <begin position="9"/>
        <end position="66"/>
    </location>
</feature>
<accession>A0A645BDM7</accession>
<dbReference type="PANTHER" id="PTHR30537:SF26">
    <property type="entry name" value="GLYCINE CLEAVAGE SYSTEM TRANSCRIPTIONAL ACTIVATOR"/>
    <property type="match status" value="1"/>
</dbReference>
<dbReference type="InterPro" id="IPR000847">
    <property type="entry name" value="LysR_HTH_N"/>
</dbReference>
<dbReference type="PANTHER" id="PTHR30537">
    <property type="entry name" value="HTH-TYPE TRANSCRIPTIONAL REGULATOR"/>
    <property type="match status" value="1"/>
</dbReference>
<evidence type="ECO:0000259" key="5">
    <source>
        <dbReference type="PROSITE" id="PS50931"/>
    </source>
</evidence>